<keyword evidence="5 8" id="KW-0472">Membrane</keyword>
<dbReference type="RefSeq" id="WP_338205307.1">
    <property type="nucleotide sequence ID" value="NZ_JAEKNR010000237.1"/>
</dbReference>
<evidence type="ECO:0000256" key="2">
    <source>
        <dbReference type="ARBA" id="ARBA00022448"/>
    </source>
</evidence>
<dbReference type="GO" id="GO:0045259">
    <property type="term" value="C:proton-transporting ATP synthase complex"/>
    <property type="evidence" value="ECO:0007669"/>
    <property type="project" value="UniProtKB-KW"/>
</dbReference>
<keyword evidence="8" id="KW-1003">Cell membrane</keyword>
<dbReference type="GO" id="GO:0046933">
    <property type="term" value="F:proton-transporting ATP synthase activity, rotational mechanism"/>
    <property type="evidence" value="ECO:0007669"/>
    <property type="project" value="UniProtKB-UniRule"/>
</dbReference>
<comment type="caution">
    <text evidence="9">The sequence shown here is derived from an EMBL/GenBank/DDBJ whole genome shotgun (WGS) entry which is preliminary data.</text>
</comment>
<dbReference type="EMBL" id="JAEKNR010000237">
    <property type="protein sequence ID" value="MBJ7601179.1"/>
    <property type="molecule type" value="Genomic_DNA"/>
</dbReference>
<dbReference type="InterPro" id="IPR020781">
    <property type="entry name" value="ATPase_OSCP/d_CS"/>
</dbReference>
<reference evidence="9" key="1">
    <citation type="submission" date="2020-10" db="EMBL/GenBank/DDBJ databases">
        <title>Ca. Dormibacterota MAGs.</title>
        <authorList>
            <person name="Montgomery K."/>
        </authorList>
    </citation>
    <scope>NUCLEOTIDE SEQUENCE [LARGE SCALE GENOMIC DNA]</scope>
    <source>
        <strain evidence="9">SC8812_S17_10</strain>
    </source>
</reference>
<dbReference type="SUPFAM" id="SSF47928">
    <property type="entry name" value="N-terminal domain of the delta subunit of the F1F0-ATP synthase"/>
    <property type="match status" value="1"/>
</dbReference>
<accession>A0A934K701</accession>
<dbReference type="Proteomes" id="UP000612893">
    <property type="component" value="Unassembled WGS sequence"/>
</dbReference>
<dbReference type="GO" id="GO:0005886">
    <property type="term" value="C:plasma membrane"/>
    <property type="evidence" value="ECO:0007669"/>
    <property type="project" value="UniProtKB-SubCell"/>
</dbReference>
<dbReference type="Gene3D" id="1.10.520.20">
    <property type="entry name" value="N-terminal domain of the delta subunit of the F1F0-ATP synthase"/>
    <property type="match status" value="1"/>
</dbReference>
<comment type="subcellular location">
    <subcellularLocation>
        <location evidence="8">Cell membrane</location>
        <topology evidence="8">Peripheral membrane protein</topology>
    </subcellularLocation>
    <subcellularLocation>
        <location evidence="1">Membrane</location>
    </subcellularLocation>
</comment>
<keyword evidence="4 8" id="KW-0406">Ion transport</keyword>
<keyword evidence="7 8" id="KW-0066">ATP synthesis</keyword>
<protein>
    <recommendedName>
        <fullName evidence="8">ATP synthase subunit delta</fullName>
    </recommendedName>
    <alternativeName>
        <fullName evidence="8">ATP synthase F(1) sector subunit delta</fullName>
    </alternativeName>
    <alternativeName>
        <fullName evidence="8">F-type ATPase subunit delta</fullName>
        <shortName evidence="8">F-ATPase subunit delta</shortName>
    </alternativeName>
</protein>
<gene>
    <name evidence="8" type="primary">atpH</name>
    <name evidence="9" type="ORF">JF922_24290</name>
</gene>
<proteinExistence type="inferred from homology"/>
<evidence type="ECO:0000256" key="1">
    <source>
        <dbReference type="ARBA" id="ARBA00004370"/>
    </source>
</evidence>
<dbReference type="PANTHER" id="PTHR11910">
    <property type="entry name" value="ATP SYNTHASE DELTA CHAIN"/>
    <property type="match status" value="1"/>
</dbReference>
<dbReference type="PROSITE" id="PS00389">
    <property type="entry name" value="ATPASE_DELTA"/>
    <property type="match status" value="1"/>
</dbReference>
<sequence>MAGAAARRYARAIFELAREEGQFEEWARRIASVREVLSVPEVQAVLMNPTISVQERQAAVTAFLEGPAGPEGVNLGKLLVGARRVDEIAAIEEEYGRLMDEAAGRVRATATTAVELSSSDQDGLARNLSQRLGREVRLTAAVDPSIIGGLVLRFGDHVIDASLATRLQQLRRKLAGV</sequence>
<dbReference type="Pfam" id="PF00213">
    <property type="entry name" value="OSCP"/>
    <property type="match status" value="1"/>
</dbReference>
<dbReference type="NCBIfam" id="NF004402">
    <property type="entry name" value="PRK05758.2-2"/>
    <property type="match status" value="1"/>
</dbReference>
<keyword evidence="10" id="KW-1185">Reference proteome</keyword>
<dbReference type="InterPro" id="IPR000711">
    <property type="entry name" value="ATPase_OSCP/dsu"/>
</dbReference>
<evidence type="ECO:0000256" key="4">
    <source>
        <dbReference type="ARBA" id="ARBA00023065"/>
    </source>
</evidence>
<evidence type="ECO:0000256" key="6">
    <source>
        <dbReference type="ARBA" id="ARBA00023196"/>
    </source>
</evidence>
<name>A0A934K701_9BACT</name>
<dbReference type="InterPro" id="IPR026015">
    <property type="entry name" value="ATP_synth_OSCP/delta_N_sf"/>
</dbReference>
<evidence type="ECO:0000313" key="9">
    <source>
        <dbReference type="EMBL" id="MBJ7601179.1"/>
    </source>
</evidence>
<keyword evidence="6 8" id="KW-0139">CF(1)</keyword>
<dbReference type="AlphaFoldDB" id="A0A934K701"/>
<evidence type="ECO:0000256" key="3">
    <source>
        <dbReference type="ARBA" id="ARBA00022781"/>
    </source>
</evidence>
<keyword evidence="2 8" id="KW-0813">Transport</keyword>
<dbReference type="PRINTS" id="PR00125">
    <property type="entry name" value="ATPASEDELTA"/>
</dbReference>
<dbReference type="NCBIfam" id="TIGR01145">
    <property type="entry name" value="ATP_synt_delta"/>
    <property type="match status" value="1"/>
</dbReference>
<evidence type="ECO:0000313" key="10">
    <source>
        <dbReference type="Proteomes" id="UP000612893"/>
    </source>
</evidence>
<keyword evidence="3 8" id="KW-0375">Hydrogen ion transport</keyword>
<comment type="similarity">
    <text evidence="8">Belongs to the ATPase delta chain family.</text>
</comment>
<evidence type="ECO:0000256" key="5">
    <source>
        <dbReference type="ARBA" id="ARBA00023136"/>
    </source>
</evidence>
<comment type="function">
    <text evidence="8">F(1)F(0) ATP synthase produces ATP from ADP in the presence of a proton or sodium gradient. F-type ATPases consist of two structural domains, F(1) containing the extramembraneous catalytic core and F(0) containing the membrane proton channel, linked together by a central stalk and a peripheral stalk. During catalysis, ATP synthesis in the catalytic domain of F(1) is coupled via a rotary mechanism of the central stalk subunits to proton translocation.</text>
</comment>
<comment type="function">
    <text evidence="8">This protein is part of the stalk that links CF(0) to CF(1). It either transmits conformational changes from CF(0) to CF(1) or is implicated in proton conduction.</text>
</comment>
<dbReference type="HAMAP" id="MF_01416">
    <property type="entry name" value="ATP_synth_delta_bact"/>
    <property type="match status" value="1"/>
</dbReference>
<evidence type="ECO:0000256" key="8">
    <source>
        <dbReference type="HAMAP-Rule" id="MF_01416"/>
    </source>
</evidence>
<organism evidence="9 10">
    <name type="scientific">Candidatus Nephthysia bennettiae</name>
    <dbReference type="NCBI Taxonomy" id="3127016"/>
    <lineage>
        <taxon>Bacteria</taxon>
        <taxon>Bacillati</taxon>
        <taxon>Candidatus Dormiibacterota</taxon>
        <taxon>Candidatus Dormibacteria</taxon>
        <taxon>Candidatus Dormibacterales</taxon>
        <taxon>Candidatus Dormibacteraceae</taxon>
        <taxon>Candidatus Nephthysia</taxon>
    </lineage>
</organism>
<evidence type="ECO:0000256" key="7">
    <source>
        <dbReference type="ARBA" id="ARBA00023310"/>
    </source>
</evidence>